<proteinExistence type="predicted"/>
<evidence type="ECO:0000313" key="1">
    <source>
        <dbReference type="EMBL" id="MEZ0451580.1"/>
    </source>
</evidence>
<reference evidence="1 2" key="1">
    <citation type="submission" date="2024-06" db="EMBL/GenBank/DDBJ databases">
        <title>Soil Sphingobacterium thalpophilum.</title>
        <authorList>
            <person name="Yang J."/>
            <person name="Li J."/>
        </authorList>
    </citation>
    <scope>NUCLEOTIDE SEQUENCE [LARGE SCALE GENOMIC DNA]</scope>
    <source>
        <strain evidence="1 2">22g91tb</strain>
    </source>
</reference>
<protein>
    <submittedName>
        <fullName evidence="1">HAD family hydrolase</fullName>
    </submittedName>
</protein>
<dbReference type="InterPro" id="IPR036412">
    <property type="entry name" value="HAD-like_sf"/>
</dbReference>
<dbReference type="Pfam" id="PF00702">
    <property type="entry name" value="Hydrolase"/>
    <property type="match status" value="1"/>
</dbReference>
<dbReference type="SFLD" id="SFLDS00003">
    <property type="entry name" value="Haloacid_Dehalogenase"/>
    <property type="match status" value="1"/>
</dbReference>
<accession>A0ABV4HD02</accession>
<dbReference type="EMBL" id="JBEOQB010000002">
    <property type="protein sequence ID" value="MEZ0451580.1"/>
    <property type="molecule type" value="Genomic_DNA"/>
</dbReference>
<dbReference type="PANTHER" id="PTHR43434:SF19">
    <property type="entry name" value="PHOSPHONOACETALDEHYDE HYDROLASE"/>
    <property type="match status" value="1"/>
</dbReference>
<dbReference type="GO" id="GO:0016787">
    <property type="term" value="F:hydrolase activity"/>
    <property type="evidence" value="ECO:0007669"/>
    <property type="project" value="UniProtKB-KW"/>
</dbReference>
<sequence length="258" mass="28696">MKKAIKMLVLDMAGTTVNENNIVYKTLQTAINIVGNYQLSLGDVLKHGAGKEKLQAIRTVLKNCLDVDDDKLALQIFEVFRKELKVAYKEQEIYPNAHAEQLFAALKERELIGVLNTGYDRQTAEFLMKKLNWKVGRDVDALITATDVTKGRPEPDMIDLARTKFGISDAAQVIKIGDSIIDIEEGRCAGCALSIGITTGAHTAVQLKQAHADYILDDLLEIISIVDRYNTGILQPLDIHSKTFDGKTQENWIHSEKA</sequence>
<dbReference type="Gene3D" id="3.40.50.1000">
    <property type="entry name" value="HAD superfamily/HAD-like"/>
    <property type="match status" value="1"/>
</dbReference>
<evidence type="ECO:0000313" key="2">
    <source>
        <dbReference type="Proteomes" id="UP001566204"/>
    </source>
</evidence>
<dbReference type="SUPFAM" id="SSF56784">
    <property type="entry name" value="HAD-like"/>
    <property type="match status" value="1"/>
</dbReference>
<name>A0ABV4HD02_9SPHI</name>
<dbReference type="InterPro" id="IPR050155">
    <property type="entry name" value="HAD-like_hydrolase_sf"/>
</dbReference>
<gene>
    <name evidence="1" type="ORF">ABTW24_08245</name>
</gene>
<dbReference type="Proteomes" id="UP001566204">
    <property type="component" value="Unassembled WGS sequence"/>
</dbReference>
<dbReference type="SFLD" id="SFLDG01129">
    <property type="entry name" value="C1.5:_HAD__Beta-PGM__Phosphata"/>
    <property type="match status" value="1"/>
</dbReference>
<organism evidence="1 2">
    <name type="scientific">Sphingobacterium thalpophilum</name>
    <dbReference type="NCBI Taxonomy" id="259"/>
    <lineage>
        <taxon>Bacteria</taxon>
        <taxon>Pseudomonadati</taxon>
        <taxon>Bacteroidota</taxon>
        <taxon>Sphingobacteriia</taxon>
        <taxon>Sphingobacteriales</taxon>
        <taxon>Sphingobacteriaceae</taxon>
        <taxon>Sphingobacterium</taxon>
    </lineage>
</organism>
<keyword evidence="1" id="KW-0378">Hydrolase</keyword>
<dbReference type="RefSeq" id="WP_324759709.1">
    <property type="nucleotide sequence ID" value="NZ_CP141191.1"/>
</dbReference>
<dbReference type="PANTHER" id="PTHR43434">
    <property type="entry name" value="PHOSPHOGLYCOLATE PHOSPHATASE"/>
    <property type="match status" value="1"/>
</dbReference>
<keyword evidence="2" id="KW-1185">Reference proteome</keyword>
<comment type="caution">
    <text evidence="1">The sequence shown here is derived from an EMBL/GenBank/DDBJ whole genome shotgun (WGS) entry which is preliminary data.</text>
</comment>
<dbReference type="InterPro" id="IPR023214">
    <property type="entry name" value="HAD_sf"/>
</dbReference>